<accession>A0A284QVN0</accession>
<keyword evidence="3" id="KW-1185">Reference proteome</keyword>
<feature type="region of interest" description="Disordered" evidence="1">
    <location>
        <begin position="291"/>
        <end position="342"/>
    </location>
</feature>
<dbReference type="OMA" id="MSIMLRV"/>
<feature type="compositionally biased region" description="Basic residues" evidence="1">
    <location>
        <begin position="173"/>
        <end position="184"/>
    </location>
</feature>
<dbReference type="EMBL" id="FUEG01000002">
    <property type="protein sequence ID" value="SJL00516.1"/>
    <property type="molecule type" value="Genomic_DNA"/>
</dbReference>
<gene>
    <name evidence="2" type="ORF">ARMOST_03829</name>
</gene>
<protein>
    <submittedName>
        <fullName evidence="2">Uncharacterized protein</fullName>
    </submittedName>
</protein>
<proteinExistence type="predicted"/>
<evidence type="ECO:0000313" key="2">
    <source>
        <dbReference type="EMBL" id="SJL00516.1"/>
    </source>
</evidence>
<feature type="compositionally biased region" description="Low complexity" evidence="1">
    <location>
        <begin position="311"/>
        <end position="325"/>
    </location>
</feature>
<dbReference type="AlphaFoldDB" id="A0A284QVN0"/>
<sequence>MPICRRKYRSRIVKKSTFSVLYSIYDVLQWLLLKDRRIKEYEFSQVFPLELQLATLLCSILDTVSLCKSMEKTKDFCVPPLKLNVQKLADYLKSVGMTSSQFNGMKKCIQEAQSWGLSLDKLQEDQPKHLWDSLIAKLLDKYEILSKFHDFWPVQVYWDAYSSRSRRYHSYKKSPTITRRRGNRPLHLSGGLSSSRETKRLRAASLDGSRTTKYVGQPPPGYRKVGGEASSRRALQDVHNILSSRSPSVQVLEPIVGGSSPSSPIDLRTPSPYIQRSAPFSAPPAFGLYGSLPPSTPGLTGTQNSAYTTASPSPSSVSIRSSNSPARTPSFSNVTTPRGYNTPEPTTLTQRIWPEACLSCGALPKLERADTSELPVFLNLDRNDDLLSILSANGVSTNHHLHLVMQMTPEQRTDFFNTTSISAFRALGLREDIEKYAEHLGFRRKKYKFSFPLPGQIIPRPNEDVLEELSKPVTKHDKFGEAMNMSMDLYWDVTDVLLTKFKNIVEPFPETMFLDEIKTQYAHKWDEFQRVVCNERPVLLNYEDYWPIEVYIRRHLAQTPTPQQRQPSWSPSLFQTKMTKVFHCPVHMVPALDSYPMSIMLRVHFKTLGIEELIPAAVLLGIRSDEDFSKMVKMDDLQVQMILEHDKSVKLTPLHKFLLKLAFRKPEARN</sequence>
<evidence type="ECO:0000256" key="1">
    <source>
        <dbReference type="SAM" id="MobiDB-lite"/>
    </source>
</evidence>
<feature type="compositionally biased region" description="Polar residues" evidence="1">
    <location>
        <begin position="297"/>
        <end position="310"/>
    </location>
</feature>
<reference evidence="3" key="1">
    <citation type="journal article" date="2017" name="Nat. Ecol. Evol.">
        <title>Genome expansion and lineage-specific genetic innovations in the forest pathogenic fungi Armillaria.</title>
        <authorList>
            <person name="Sipos G."/>
            <person name="Prasanna A.N."/>
            <person name="Walter M.C."/>
            <person name="O'Connor E."/>
            <person name="Balint B."/>
            <person name="Krizsan K."/>
            <person name="Kiss B."/>
            <person name="Hess J."/>
            <person name="Varga T."/>
            <person name="Slot J."/>
            <person name="Riley R."/>
            <person name="Boka B."/>
            <person name="Rigling D."/>
            <person name="Barry K."/>
            <person name="Lee J."/>
            <person name="Mihaltcheva S."/>
            <person name="LaButti K."/>
            <person name="Lipzen A."/>
            <person name="Waldron R."/>
            <person name="Moloney N.M."/>
            <person name="Sperisen C."/>
            <person name="Kredics L."/>
            <person name="Vagvoelgyi C."/>
            <person name="Patrignani A."/>
            <person name="Fitzpatrick D."/>
            <person name="Nagy I."/>
            <person name="Doyle S."/>
            <person name="Anderson J.B."/>
            <person name="Grigoriev I.V."/>
            <person name="Gueldener U."/>
            <person name="Muensterkoetter M."/>
            <person name="Nagy L.G."/>
        </authorList>
    </citation>
    <scope>NUCLEOTIDE SEQUENCE [LARGE SCALE GENOMIC DNA]</scope>
    <source>
        <strain evidence="3">C18/9</strain>
    </source>
</reference>
<dbReference type="OrthoDB" id="3066241at2759"/>
<evidence type="ECO:0000313" key="3">
    <source>
        <dbReference type="Proteomes" id="UP000219338"/>
    </source>
</evidence>
<name>A0A284QVN0_ARMOS</name>
<dbReference type="Proteomes" id="UP000219338">
    <property type="component" value="Unassembled WGS sequence"/>
</dbReference>
<organism evidence="2 3">
    <name type="scientific">Armillaria ostoyae</name>
    <name type="common">Armillaria root rot fungus</name>
    <dbReference type="NCBI Taxonomy" id="47428"/>
    <lineage>
        <taxon>Eukaryota</taxon>
        <taxon>Fungi</taxon>
        <taxon>Dikarya</taxon>
        <taxon>Basidiomycota</taxon>
        <taxon>Agaricomycotina</taxon>
        <taxon>Agaricomycetes</taxon>
        <taxon>Agaricomycetidae</taxon>
        <taxon>Agaricales</taxon>
        <taxon>Marasmiineae</taxon>
        <taxon>Physalacriaceae</taxon>
        <taxon>Armillaria</taxon>
    </lineage>
</organism>
<feature type="region of interest" description="Disordered" evidence="1">
    <location>
        <begin position="173"/>
        <end position="230"/>
    </location>
</feature>
<feature type="compositionally biased region" description="Polar residues" evidence="1">
    <location>
        <begin position="326"/>
        <end position="342"/>
    </location>
</feature>